<organism evidence="1 2">
    <name type="scientific">Brachionus plicatilis</name>
    <name type="common">Marine rotifer</name>
    <name type="synonym">Brachionus muelleri</name>
    <dbReference type="NCBI Taxonomy" id="10195"/>
    <lineage>
        <taxon>Eukaryota</taxon>
        <taxon>Metazoa</taxon>
        <taxon>Spiralia</taxon>
        <taxon>Gnathifera</taxon>
        <taxon>Rotifera</taxon>
        <taxon>Eurotatoria</taxon>
        <taxon>Monogononta</taxon>
        <taxon>Pseudotrocha</taxon>
        <taxon>Ploima</taxon>
        <taxon>Brachionidae</taxon>
        <taxon>Brachionus</taxon>
    </lineage>
</organism>
<dbReference type="EMBL" id="REGN01000972">
    <property type="protein sequence ID" value="RNA37810.1"/>
    <property type="molecule type" value="Genomic_DNA"/>
</dbReference>
<evidence type="ECO:0000313" key="1">
    <source>
        <dbReference type="EMBL" id="RNA37810.1"/>
    </source>
</evidence>
<reference evidence="1 2" key="1">
    <citation type="journal article" date="2018" name="Sci. Rep.">
        <title>Genomic signatures of local adaptation to the degree of environmental predictability in rotifers.</title>
        <authorList>
            <person name="Franch-Gras L."/>
            <person name="Hahn C."/>
            <person name="Garcia-Roger E.M."/>
            <person name="Carmona M.J."/>
            <person name="Serra M."/>
            <person name="Gomez A."/>
        </authorList>
    </citation>
    <scope>NUCLEOTIDE SEQUENCE [LARGE SCALE GENOMIC DNA]</scope>
    <source>
        <strain evidence="1">HYR1</strain>
    </source>
</reference>
<dbReference type="AlphaFoldDB" id="A0A3M7SQB9"/>
<accession>A0A3M7SQB9</accession>
<comment type="caution">
    <text evidence="1">The sequence shown here is derived from an EMBL/GenBank/DDBJ whole genome shotgun (WGS) entry which is preliminary data.</text>
</comment>
<protein>
    <submittedName>
        <fullName evidence="1">Uncharacterized protein</fullName>
    </submittedName>
</protein>
<sequence length="173" mass="20480">MIKKFMEQNSNYSSPNSLSLRSRKVKKGTIVEPAIVDEIVNPITHRNIVTDSESDDGELSFMKAVYRLWSLFDRIKLNLPRTNYHFESWHRQIQLDTRKHLTVPKVVELFRREQNKVDSDKLRIKNGDQFKQKKDKHETNLRILRLVTDYKIENIEAFLEGLGNNLLIDKEKN</sequence>
<proteinExistence type="predicted"/>
<keyword evidence="2" id="KW-1185">Reference proteome</keyword>
<name>A0A3M7SQB9_BRAPC</name>
<gene>
    <name evidence="1" type="ORF">BpHYR1_025265</name>
</gene>
<evidence type="ECO:0000313" key="2">
    <source>
        <dbReference type="Proteomes" id="UP000276133"/>
    </source>
</evidence>
<dbReference type="Proteomes" id="UP000276133">
    <property type="component" value="Unassembled WGS sequence"/>
</dbReference>